<dbReference type="Gene3D" id="3.40.50.10170">
    <property type="match status" value="1"/>
</dbReference>
<dbReference type="NCBIfam" id="TIGR00762">
    <property type="entry name" value="DegV"/>
    <property type="match status" value="1"/>
</dbReference>
<gene>
    <name evidence="3" type="ORF">SAMN04487984_1160</name>
</gene>
<evidence type="ECO:0000313" key="4">
    <source>
        <dbReference type="Proteomes" id="UP000243884"/>
    </source>
</evidence>
<dbReference type="InterPro" id="IPR043168">
    <property type="entry name" value="DegV_C"/>
</dbReference>
<dbReference type="InterPro" id="IPR003797">
    <property type="entry name" value="DegV"/>
</dbReference>
<dbReference type="Gene3D" id="3.30.1180.10">
    <property type="match status" value="1"/>
</dbReference>
<dbReference type="Proteomes" id="UP000243884">
    <property type="component" value="Unassembled WGS sequence"/>
</dbReference>
<dbReference type="InterPro" id="IPR050270">
    <property type="entry name" value="DegV_domain_contain"/>
</dbReference>
<keyword evidence="4" id="KW-1185">Reference proteome</keyword>
<organism evidence="3 4">
    <name type="scientific">Aerococcus suis</name>
    <dbReference type="NCBI Taxonomy" id="371602"/>
    <lineage>
        <taxon>Bacteria</taxon>
        <taxon>Bacillati</taxon>
        <taxon>Bacillota</taxon>
        <taxon>Bacilli</taxon>
        <taxon>Lactobacillales</taxon>
        <taxon>Aerococcaceae</taxon>
        <taxon>Aerococcus</taxon>
    </lineage>
</organism>
<dbReference type="AlphaFoldDB" id="A0A1W1Z6R3"/>
<evidence type="ECO:0000256" key="2">
    <source>
        <dbReference type="ARBA" id="ARBA00023121"/>
    </source>
</evidence>
<dbReference type="OrthoDB" id="9775494at2"/>
<dbReference type="STRING" id="371602.SAMN04487984_1160"/>
<sequence length="281" mass="30943">MSIAIVTDSTAYLDPSYIDAHQITILPLSTSFSDGTYIEGQDLTADQFYDKMAKLDEIPTTSQPSTGLIQEKLQQLAETYEEILVLTISSGISGTAQTVQTMASELSNTRVEVYDSEITCHPLAFLVEKAVTLAEQGEDMSTILAALNELKANLSAYFVVENLNHLAKGGRLSQAGAMMGGLLKIKPLLYFKEGKIEVFEKVRTSKKAVTRITDLFEESYTNSQQNWQIAVIGPEDNAYVQSLLTYFKENHPDIPISLHYFGPVIGTHLGADAFGVTWTIQ</sequence>
<reference evidence="4" key="1">
    <citation type="submission" date="2017-04" db="EMBL/GenBank/DDBJ databases">
        <authorList>
            <person name="Varghese N."/>
            <person name="Submissions S."/>
        </authorList>
    </citation>
    <scope>NUCLEOTIDE SEQUENCE [LARGE SCALE GENOMIC DNA]</scope>
    <source>
        <strain evidence="4">DSM 21500</strain>
    </source>
</reference>
<comment type="function">
    <text evidence="1">May bind long-chain fatty acids, such as palmitate, and may play a role in lipid transport or fatty acid metabolism.</text>
</comment>
<dbReference type="SUPFAM" id="SSF82549">
    <property type="entry name" value="DAK1/DegV-like"/>
    <property type="match status" value="1"/>
</dbReference>
<dbReference type="GO" id="GO:0008289">
    <property type="term" value="F:lipid binding"/>
    <property type="evidence" value="ECO:0007669"/>
    <property type="project" value="UniProtKB-KW"/>
</dbReference>
<evidence type="ECO:0000256" key="1">
    <source>
        <dbReference type="ARBA" id="ARBA00003238"/>
    </source>
</evidence>
<evidence type="ECO:0000313" key="3">
    <source>
        <dbReference type="EMBL" id="SMC44064.1"/>
    </source>
</evidence>
<dbReference type="RefSeq" id="WP_084099280.1">
    <property type="nucleotide sequence ID" value="NZ_FWXK01000006.1"/>
</dbReference>
<dbReference type="PANTHER" id="PTHR33434:SF2">
    <property type="entry name" value="FATTY ACID-BINDING PROTEIN TM_1468"/>
    <property type="match status" value="1"/>
</dbReference>
<dbReference type="Pfam" id="PF02645">
    <property type="entry name" value="DegV"/>
    <property type="match status" value="1"/>
</dbReference>
<proteinExistence type="predicted"/>
<accession>A0A1W1Z6R3</accession>
<name>A0A1W1Z6R3_9LACT</name>
<dbReference type="EMBL" id="FWXK01000006">
    <property type="protein sequence ID" value="SMC44064.1"/>
    <property type="molecule type" value="Genomic_DNA"/>
</dbReference>
<protein>
    <submittedName>
        <fullName evidence="3">EDD domain protein, DegV family</fullName>
    </submittedName>
</protein>
<dbReference type="PROSITE" id="PS51482">
    <property type="entry name" value="DEGV"/>
    <property type="match status" value="1"/>
</dbReference>
<dbReference type="PANTHER" id="PTHR33434">
    <property type="entry name" value="DEGV DOMAIN-CONTAINING PROTEIN DR_1986-RELATED"/>
    <property type="match status" value="1"/>
</dbReference>
<keyword evidence="2" id="KW-0446">Lipid-binding</keyword>